<reference evidence="7 13" key="4">
    <citation type="submission" date="2019-07" db="EMBL/GenBank/DDBJ databases">
        <authorList>
            <person name="Hibberd C M."/>
            <person name="Gehrig L. J."/>
            <person name="Chang H.-W."/>
            <person name="Venkatesh S."/>
        </authorList>
    </citation>
    <scope>NUCLEOTIDE SEQUENCE [LARGE SCALE GENOMIC DNA]</scope>
    <source>
        <strain evidence="7">Ruminococcus_obeum_SSTS_Bg7063</strain>
    </source>
</reference>
<dbReference type="EMBL" id="QRJH01000005">
    <property type="protein sequence ID" value="RHH17767.1"/>
    <property type="molecule type" value="Genomic_DNA"/>
</dbReference>
<feature type="signal peptide" evidence="1">
    <location>
        <begin position="1"/>
        <end position="23"/>
    </location>
</feature>
<reference evidence="10 11" key="2">
    <citation type="submission" date="2018-08" db="EMBL/GenBank/DDBJ databases">
        <title>A genome reference for cultivated species of the human gut microbiota.</title>
        <authorList>
            <person name="Zou Y."/>
            <person name="Xue W."/>
            <person name="Luo G."/>
        </authorList>
    </citation>
    <scope>NUCLEOTIDE SEQUENCE [LARGE SCALE GENOMIC DNA]</scope>
    <source>
        <strain evidence="5 11">AM18-2AC</strain>
        <strain evidence="4 10">AM37-4AC</strain>
    </source>
</reference>
<dbReference type="EMBL" id="RCXQ01000003">
    <property type="protein sequence ID" value="RYT67926.1"/>
    <property type="molecule type" value="Genomic_DNA"/>
</dbReference>
<dbReference type="Pfam" id="PF01547">
    <property type="entry name" value="SBP_bac_1"/>
    <property type="match status" value="1"/>
</dbReference>
<dbReference type="EMBL" id="QSHL01000012">
    <property type="protein sequence ID" value="RHC04011.1"/>
    <property type="molecule type" value="Genomic_DNA"/>
</dbReference>
<dbReference type="AlphaFoldDB" id="A0A174GVU3"/>
<protein>
    <submittedName>
        <fullName evidence="4">Extracellular solute-binding protein</fullName>
    </submittedName>
    <submittedName>
        <fullName evidence="2">Maltodextrin-binding protein</fullName>
    </submittedName>
    <submittedName>
        <fullName evidence="7">Putative arabinose-binding protein</fullName>
    </submittedName>
</protein>
<keyword evidence="1" id="KW-0732">Signal</keyword>
<evidence type="ECO:0000313" key="5">
    <source>
        <dbReference type="EMBL" id="RHH17767.1"/>
    </source>
</evidence>
<proteinExistence type="predicted"/>
<dbReference type="PANTHER" id="PTHR43649">
    <property type="entry name" value="ARABINOSE-BINDING PROTEIN-RELATED"/>
    <property type="match status" value="1"/>
</dbReference>
<dbReference type="OrthoDB" id="41208at2"/>
<evidence type="ECO:0000313" key="9">
    <source>
        <dbReference type="Proteomes" id="UP000095413"/>
    </source>
</evidence>
<evidence type="ECO:0000313" key="7">
    <source>
        <dbReference type="EMBL" id="VUX13012.1"/>
    </source>
</evidence>
<evidence type="ECO:0000313" key="2">
    <source>
        <dbReference type="EMBL" id="CUO66842.1"/>
    </source>
</evidence>
<evidence type="ECO:0000256" key="1">
    <source>
        <dbReference type="SAM" id="SignalP"/>
    </source>
</evidence>
<dbReference type="EMBL" id="CYZD01000018">
    <property type="protein sequence ID" value="CUO66842.1"/>
    <property type="molecule type" value="Genomic_DNA"/>
</dbReference>
<reference evidence="8 9" key="1">
    <citation type="submission" date="2015-09" db="EMBL/GenBank/DDBJ databases">
        <authorList>
            <consortium name="Pathogen Informatics"/>
        </authorList>
    </citation>
    <scope>NUCLEOTIDE SEQUENCE [LARGE SCALE GENOMIC DNA]</scope>
    <source>
        <strain evidence="2 8">2789STDY5608837</strain>
        <strain evidence="3 9">2789STDY5834921</strain>
    </source>
</reference>
<evidence type="ECO:0000313" key="12">
    <source>
        <dbReference type="Proteomes" id="UP000293506"/>
    </source>
</evidence>
<dbReference type="InterPro" id="IPR050490">
    <property type="entry name" value="Bact_solute-bd_prot1"/>
</dbReference>
<dbReference type="RefSeq" id="WP_022388661.1">
    <property type="nucleotide sequence ID" value="NZ_CABHNB010000030.1"/>
</dbReference>
<evidence type="ECO:0000313" key="13">
    <source>
        <dbReference type="Proteomes" id="UP000409147"/>
    </source>
</evidence>
<dbReference type="EMBL" id="CZBA01000022">
    <property type="protein sequence ID" value="CUP91248.1"/>
    <property type="molecule type" value="Genomic_DNA"/>
</dbReference>
<dbReference type="PANTHER" id="PTHR43649:SF30">
    <property type="entry name" value="ABC TRANSPORTER SUBSTRATE-BINDING PROTEIN"/>
    <property type="match status" value="1"/>
</dbReference>
<feature type="chain" id="PRO_5014251435" evidence="1">
    <location>
        <begin position="24"/>
        <end position="412"/>
    </location>
</feature>
<evidence type="ECO:0000313" key="6">
    <source>
        <dbReference type="EMBL" id="RYT67926.1"/>
    </source>
</evidence>
<reference evidence="6 12" key="3">
    <citation type="journal article" date="2019" name="Science, e1252229">
        <title>Invertible promoters mediate bacterial phase variation, antibiotic resistance, and host adaptation in the gut.</title>
        <authorList>
            <person name="Jiang X."/>
            <person name="Hall A.B."/>
            <person name="Arthur T.D."/>
            <person name="Plichta D.R."/>
            <person name="Covington C.T."/>
            <person name="Poyet M."/>
            <person name="Crothers J."/>
            <person name="Moses P.L."/>
            <person name="Tolonen A.C."/>
            <person name="Vlamakis H."/>
            <person name="Alm E.J."/>
            <person name="Xavier R.J."/>
        </authorList>
    </citation>
    <scope>NUCLEOTIDE SEQUENCE [LARGE SCALE GENOMIC DNA]</scope>
    <source>
        <strain evidence="6">Af_0058</strain>
        <strain evidence="12">af_0058</strain>
    </source>
</reference>
<evidence type="ECO:0000313" key="3">
    <source>
        <dbReference type="EMBL" id="CUP91248.1"/>
    </source>
</evidence>
<name>A0A174GVU3_9FIRM</name>
<dbReference type="InterPro" id="IPR006059">
    <property type="entry name" value="SBP"/>
</dbReference>
<dbReference type="SUPFAM" id="SSF53850">
    <property type="entry name" value="Periplasmic binding protein-like II"/>
    <property type="match status" value="1"/>
</dbReference>
<gene>
    <name evidence="2" type="primary">malE_2</name>
    <name evidence="7" type="synonym">araN</name>
    <name evidence="5" type="ORF">DW222_10160</name>
    <name evidence="4" type="ORF">DW859_13895</name>
    <name evidence="6" type="ORF">EAI82_05275</name>
    <name evidence="2" type="ORF">ERS852394_02715</name>
    <name evidence="3" type="ORF">ERS852533_03002</name>
    <name evidence="7" type="ORF">ROSSTS7063_02231</name>
</gene>
<evidence type="ECO:0000313" key="8">
    <source>
        <dbReference type="Proteomes" id="UP000095409"/>
    </source>
</evidence>
<dbReference type="Proteomes" id="UP000095409">
    <property type="component" value="Unassembled WGS sequence"/>
</dbReference>
<evidence type="ECO:0000313" key="4">
    <source>
        <dbReference type="EMBL" id="RHC04011.1"/>
    </source>
</evidence>
<dbReference type="Proteomes" id="UP000284024">
    <property type="component" value="Unassembled WGS sequence"/>
</dbReference>
<evidence type="ECO:0000313" key="11">
    <source>
        <dbReference type="Proteomes" id="UP000284024"/>
    </source>
</evidence>
<accession>A0A174GVU3</accession>
<keyword evidence="13" id="KW-1185">Reference proteome</keyword>
<dbReference type="Gene3D" id="3.40.190.10">
    <property type="entry name" value="Periplasmic binding protein-like II"/>
    <property type="match status" value="2"/>
</dbReference>
<dbReference type="Proteomes" id="UP000409147">
    <property type="component" value="Unassembled WGS sequence"/>
</dbReference>
<sequence>MKRKIALAMVLAMTASMAQPVLAADSKTTLDVIISQYGTQTQTWWTQFEKDFEAENPDIDLNVEIVSWNDLYTKVNTLVANNNAPDILNIDVLADYVADDLLMPATEYASEDLQAKFFPAFWEASTIDDTVYALPILASCRALFYNKDILDEAGASVPTTWAEVQETAQKIKDKFGDDVYPWGIDMTTDEGQAAFSYYTWNNGGGFVDENGDWALNSDKNVEALNFAIGLVNDGYTNSDPANETRYDLQDMFGAGKVAMMIGPNNIPTYLSDGGYDINYDVTTIPANEGCDSVAMGVCDRLEVFKDDSAEDQEARTAAISKFFDFFYDDERYADYMVFEGFLPTTQTAADLLAKDDDTFASWIDILQSCNFYPATKTEWADVKQGVIEVEQNALLGDDVQTLLDDLQADIAG</sequence>
<organism evidence="2 8">
    <name type="scientific">Blautia obeum</name>
    <dbReference type="NCBI Taxonomy" id="40520"/>
    <lineage>
        <taxon>Bacteria</taxon>
        <taxon>Bacillati</taxon>
        <taxon>Bacillota</taxon>
        <taxon>Clostridia</taxon>
        <taxon>Lachnospirales</taxon>
        <taxon>Lachnospiraceae</taxon>
        <taxon>Blautia</taxon>
    </lineage>
</organism>
<evidence type="ECO:0000313" key="10">
    <source>
        <dbReference type="Proteomes" id="UP000265808"/>
    </source>
</evidence>
<dbReference type="EMBL" id="CABHNB010000030">
    <property type="protein sequence ID" value="VUX13012.1"/>
    <property type="molecule type" value="Genomic_DNA"/>
</dbReference>
<dbReference type="Proteomes" id="UP000265808">
    <property type="component" value="Unassembled WGS sequence"/>
</dbReference>
<dbReference type="Proteomes" id="UP000095413">
    <property type="component" value="Unassembled WGS sequence"/>
</dbReference>
<dbReference type="Proteomes" id="UP000293506">
    <property type="component" value="Unassembled WGS sequence"/>
</dbReference>